<name>A0A8J3MTL4_9CHLR</name>
<reference evidence="6" key="1">
    <citation type="submission" date="2020-10" db="EMBL/GenBank/DDBJ databases">
        <title>Taxonomic study of unclassified bacteria belonging to the class Ktedonobacteria.</title>
        <authorList>
            <person name="Yabe S."/>
            <person name="Wang C.M."/>
            <person name="Zheng Y."/>
            <person name="Sakai Y."/>
            <person name="Cavaletti L."/>
            <person name="Monciardini P."/>
            <person name="Donadio S."/>
        </authorList>
    </citation>
    <scope>NUCLEOTIDE SEQUENCE</scope>
    <source>
        <strain evidence="6">SOSP1-1</strain>
    </source>
</reference>
<dbReference type="PROSITE" id="PS50977">
    <property type="entry name" value="HTH_TETR_2"/>
    <property type="match status" value="1"/>
</dbReference>
<dbReference type="EMBL" id="BNJF01000002">
    <property type="protein sequence ID" value="GHO45718.1"/>
    <property type="molecule type" value="Genomic_DNA"/>
</dbReference>
<evidence type="ECO:0000256" key="4">
    <source>
        <dbReference type="PROSITE-ProRule" id="PRU00335"/>
    </source>
</evidence>
<dbReference type="AlphaFoldDB" id="A0A8J3MTL4"/>
<feature type="DNA-binding region" description="H-T-H motif" evidence="4">
    <location>
        <begin position="29"/>
        <end position="48"/>
    </location>
</feature>
<evidence type="ECO:0000256" key="1">
    <source>
        <dbReference type="ARBA" id="ARBA00023015"/>
    </source>
</evidence>
<dbReference type="PRINTS" id="PR00455">
    <property type="entry name" value="HTHTETR"/>
</dbReference>
<dbReference type="PROSITE" id="PS01081">
    <property type="entry name" value="HTH_TETR_1"/>
    <property type="match status" value="1"/>
</dbReference>
<keyword evidence="7" id="KW-1185">Reference proteome</keyword>
<dbReference type="GO" id="GO:0000976">
    <property type="term" value="F:transcription cis-regulatory region binding"/>
    <property type="evidence" value="ECO:0007669"/>
    <property type="project" value="TreeGrafter"/>
</dbReference>
<gene>
    <name evidence="6" type="ORF">KSX_38810</name>
</gene>
<dbReference type="PANTHER" id="PTHR30055:SF238">
    <property type="entry name" value="MYCOFACTOCIN BIOSYNTHESIS TRANSCRIPTIONAL REGULATOR MFTR-RELATED"/>
    <property type="match status" value="1"/>
</dbReference>
<keyword evidence="2 4" id="KW-0238">DNA-binding</keyword>
<organism evidence="6 7">
    <name type="scientific">Ktedonospora formicarum</name>
    <dbReference type="NCBI Taxonomy" id="2778364"/>
    <lineage>
        <taxon>Bacteria</taxon>
        <taxon>Bacillati</taxon>
        <taxon>Chloroflexota</taxon>
        <taxon>Ktedonobacteria</taxon>
        <taxon>Ktedonobacterales</taxon>
        <taxon>Ktedonobacteraceae</taxon>
        <taxon>Ktedonospora</taxon>
    </lineage>
</organism>
<dbReference type="InterPro" id="IPR001647">
    <property type="entry name" value="HTH_TetR"/>
</dbReference>
<dbReference type="InterPro" id="IPR050109">
    <property type="entry name" value="HTH-type_TetR-like_transc_reg"/>
</dbReference>
<evidence type="ECO:0000256" key="2">
    <source>
        <dbReference type="ARBA" id="ARBA00023125"/>
    </source>
</evidence>
<dbReference type="InterPro" id="IPR041347">
    <property type="entry name" value="MftR_C"/>
</dbReference>
<evidence type="ECO:0000259" key="5">
    <source>
        <dbReference type="PROSITE" id="PS50977"/>
    </source>
</evidence>
<evidence type="ECO:0000313" key="6">
    <source>
        <dbReference type="EMBL" id="GHO45718.1"/>
    </source>
</evidence>
<dbReference type="Pfam" id="PF17754">
    <property type="entry name" value="TetR_C_14"/>
    <property type="match status" value="1"/>
</dbReference>
<dbReference type="Pfam" id="PF00440">
    <property type="entry name" value="TetR_N"/>
    <property type="match status" value="1"/>
</dbReference>
<dbReference type="SUPFAM" id="SSF46689">
    <property type="entry name" value="Homeodomain-like"/>
    <property type="match status" value="1"/>
</dbReference>
<evidence type="ECO:0000313" key="7">
    <source>
        <dbReference type="Proteomes" id="UP000612362"/>
    </source>
</evidence>
<protein>
    <submittedName>
        <fullName evidence="6">TetR family transcriptional regulator</fullName>
    </submittedName>
</protein>
<dbReference type="PANTHER" id="PTHR30055">
    <property type="entry name" value="HTH-TYPE TRANSCRIPTIONAL REGULATOR RUTR"/>
    <property type="match status" value="1"/>
</dbReference>
<accession>A0A8J3MTL4</accession>
<keyword evidence="1" id="KW-0805">Transcription regulation</keyword>
<proteinExistence type="predicted"/>
<dbReference type="InterPro" id="IPR023772">
    <property type="entry name" value="DNA-bd_HTH_TetR-type_CS"/>
</dbReference>
<dbReference type="InterPro" id="IPR009057">
    <property type="entry name" value="Homeodomain-like_sf"/>
</dbReference>
<dbReference type="Proteomes" id="UP000612362">
    <property type="component" value="Unassembled WGS sequence"/>
</dbReference>
<dbReference type="Gene3D" id="1.10.357.10">
    <property type="entry name" value="Tetracycline Repressor, domain 2"/>
    <property type="match status" value="1"/>
</dbReference>
<evidence type="ECO:0000256" key="3">
    <source>
        <dbReference type="ARBA" id="ARBA00023163"/>
    </source>
</evidence>
<dbReference type="RefSeq" id="WP_220195150.1">
    <property type="nucleotide sequence ID" value="NZ_BNJF01000002.1"/>
</dbReference>
<dbReference type="GO" id="GO:0003700">
    <property type="term" value="F:DNA-binding transcription factor activity"/>
    <property type="evidence" value="ECO:0007669"/>
    <property type="project" value="TreeGrafter"/>
</dbReference>
<sequence length="190" mass="21367">MSRWEPNARGRLEQAALDLYRERGFEQTTVAQIAERVGLTERTFFRYFADKREVLFWGQAMLQELVVNTIASQPDRVAPITMVVAAFDAMAATFPQERRELLRQRQAVIAANAELQERESLKLASLACAIAEALRQRGVTDPTASLIAETGCAVSKVAYVRWISEPGWRTLSELLRESLDELKVALGPWG</sequence>
<comment type="caution">
    <text evidence="6">The sequence shown here is derived from an EMBL/GenBank/DDBJ whole genome shotgun (WGS) entry which is preliminary data.</text>
</comment>
<feature type="domain" description="HTH tetR-type" evidence="5">
    <location>
        <begin position="6"/>
        <end position="66"/>
    </location>
</feature>
<keyword evidence="3" id="KW-0804">Transcription</keyword>